<sequence>MRETVLNTLENATVDSIVCYQVECTIREFEVQILETFKSLFETNAEKSSLEASSMLQKSQRNPGLLQASMEALKKVKMLENMEMMLKIKRNNQSDCNPEVVDSALSKIKLQKQKIYDDLITIHDEETHHGFETSRFDSSQKFELPEERSVQLQFTADKVENQDEDNLYSDEKGNLCNSFMANAMNAFQNPLIKPEIEMTPHGKIIEHNENDFTEEDKESPPKEKDLSPVGKFDLSNQKYTPIDEDSSEENTEPRKFPEFLTQENQGPNTPYKSSDSEEDEVCTPDASSFSVKVSNASSKKSQGKFKSKALQNVYTSEKKNKKSKKVDYSVFAQKGRAQKMPVRRKQEVTSATRKHEVLPVKKKQEIQPQQKRQEGSSVPKKFPVKPVVRQTSFQKRNKEAKLPPKSSKITNKAIERQIELVQKNQKESSQRDLEDQPMSDNFLNINIDHGFEEVLSSSGPSEQSHEEEKVEQCQSDLVNIQLNTDFNGNNLEEYDKEEPSEAEPSEREPPQFYQQQDEHTDDPQPDEEDHSGDLKDCTPLSVVNAFFKQMNSQEIK</sequence>
<name>A0AAD1U6T8_EUPCR</name>
<accession>A0AAD1U6T8</accession>
<feature type="compositionally biased region" description="Basic and acidic residues" evidence="1">
    <location>
        <begin position="353"/>
        <end position="365"/>
    </location>
</feature>
<feature type="compositionally biased region" description="Low complexity" evidence="1">
    <location>
        <begin position="286"/>
        <end position="300"/>
    </location>
</feature>
<protein>
    <submittedName>
        <fullName evidence="2">Uncharacterized protein</fullName>
    </submittedName>
</protein>
<dbReference type="EMBL" id="CAMPGE010002481">
    <property type="protein sequence ID" value="CAI2361284.1"/>
    <property type="molecule type" value="Genomic_DNA"/>
</dbReference>
<evidence type="ECO:0000313" key="2">
    <source>
        <dbReference type="EMBL" id="CAI2361284.1"/>
    </source>
</evidence>
<reference evidence="2" key="1">
    <citation type="submission" date="2023-07" db="EMBL/GenBank/DDBJ databases">
        <authorList>
            <consortium name="AG Swart"/>
            <person name="Singh M."/>
            <person name="Singh A."/>
            <person name="Seah K."/>
            <person name="Emmerich C."/>
        </authorList>
    </citation>
    <scope>NUCLEOTIDE SEQUENCE</scope>
    <source>
        <strain evidence="2">DP1</strain>
    </source>
</reference>
<feature type="compositionally biased region" description="Low complexity" evidence="1">
    <location>
        <begin position="378"/>
        <end position="388"/>
    </location>
</feature>
<feature type="compositionally biased region" description="Acidic residues" evidence="1">
    <location>
        <begin position="492"/>
        <end position="503"/>
    </location>
</feature>
<feature type="compositionally biased region" description="Basic and acidic residues" evidence="1">
    <location>
        <begin position="413"/>
        <end position="434"/>
    </location>
</feature>
<evidence type="ECO:0000256" key="1">
    <source>
        <dbReference type="SAM" id="MobiDB-lite"/>
    </source>
</evidence>
<gene>
    <name evidence="2" type="ORF">ECRASSUSDP1_LOCUS2594</name>
</gene>
<keyword evidence="3" id="KW-1185">Reference proteome</keyword>
<organism evidence="2 3">
    <name type="scientific">Euplotes crassus</name>
    <dbReference type="NCBI Taxonomy" id="5936"/>
    <lineage>
        <taxon>Eukaryota</taxon>
        <taxon>Sar</taxon>
        <taxon>Alveolata</taxon>
        <taxon>Ciliophora</taxon>
        <taxon>Intramacronucleata</taxon>
        <taxon>Spirotrichea</taxon>
        <taxon>Hypotrichia</taxon>
        <taxon>Euplotida</taxon>
        <taxon>Euplotidae</taxon>
        <taxon>Moneuplotes</taxon>
    </lineage>
</organism>
<evidence type="ECO:0000313" key="3">
    <source>
        <dbReference type="Proteomes" id="UP001295684"/>
    </source>
</evidence>
<feature type="region of interest" description="Disordered" evidence="1">
    <location>
        <begin position="209"/>
        <end position="537"/>
    </location>
</feature>
<comment type="caution">
    <text evidence="2">The sequence shown here is derived from an EMBL/GenBank/DDBJ whole genome shotgun (WGS) entry which is preliminary data.</text>
</comment>
<proteinExistence type="predicted"/>
<feature type="compositionally biased region" description="Polar residues" evidence="1">
    <location>
        <begin position="261"/>
        <end position="273"/>
    </location>
</feature>
<dbReference type="AlphaFoldDB" id="A0AAD1U6T8"/>
<dbReference type="Proteomes" id="UP001295684">
    <property type="component" value="Unassembled WGS sequence"/>
</dbReference>
<feature type="compositionally biased region" description="Polar residues" evidence="1">
    <location>
        <begin position="472"/>
        <end position="490"/>
    </location>
</feature>